<dbReference type="InterPro" id="IPR036390">
    <property type="entry name" value="WH_DNA-bd_sf"/>
</dbReference>
<dbReference type="NCBIfam" id="TIGR00495">
    <property type="entry name" value="crvDNA_42K"/>
    <property type="match status" value="1"/>
</dbReference>
<dbReference type="EMBL" id="QGKV02002055">
    <property type="protein sequence ID" value="KAF3496872.1"/>
    <property type="molecule type" value="Genomic_DNA"/>
</dbReference>
<evidence type="ECO:0000256" key="1">
    <source>
        <dbReference type="ARBA" id="ARBA00004141"/>
    </source>
</evidence>
<evidence type="ECO:0000256" key="6">
    <source>
        <dbReference type="SAM" id="MobiDB-lite"/>
    </source>
</evidence>
<organism evidence="7 8">
    <name type="scientific">Brassica cretica</name>
    <name type="common">Mustard</name>
    <dbReference type="NCBI Taxonomy" id="69181"/>
    <lineage>
        <taxon>Eukaryota</taxon>
        <taxon>Viridiplantae</taxon>
        <taxon>Streptophyta</taxon>
        <taxon>Embryophyta</taxon>
        <taxon>Tracheophyta</taxon>
        <taxon>Spermatophyta</taxon>
        <taxon>Magnoliopsida</taxon>
        <taxon>eudicotyledons</taxon>
        <taxon>Gunneridae</taxon>
        <taxon>Pentapetalae</taxon>
        <taxon>rosids</taxon>
        <taxon>malvids</taxon>
        <taxon>Brassicales</taxon>
        <taxon>Brassicaceae</taxon>
        <taxon>Brassiceae</taxon>
        <taxon>Brassica</taxon>
    </lineage>
</organism>
<dbReference type="Pfam" id="PF01040">
    <property type="entry name" value="UbiA"/>
    <property type="match status" value="1"/>
</dbReference>
<dbReference type="InterPro" id="IPR004545">
    <property type="entry name" value="PA2G4"/>
</dbReference>
<dbReference type="CDD" id="cd01089">
    <property type="entry name" value="PA2G4-like"/>
    <property type="match status" value="1"/>
</dbReference>
<dbReference type="InterPro" id="IPR036388">
    <property type="entry name" value="WH-like_DNA-bd_sf"/>
</dbReference>
<keyword evidence="4" id="KW-1133">Transmembrane helix</keyword>
<dbReference type="PANTHER" id="PTHR10804:SF11">
    <property type="entry name" value="PROLIFERATION-ASSOCIATED PROTEIN 2G4"/>
    <property type="match status" value="1"/>
</dbReference>
<dbReference type="InterPro" id="IPR047113">
    <property type="entry name" value="PA2G4/ARX1"/>
</dbReference>
<evidence type="ECO:0000313" key="7">
    <source>
        <dbReference type="EMBL" id="KAF3496872.1"/>
    </source>
</evidence>
<dbReference type="InterPro" id="IPR036005">
    <property type="entry name" value="Creatinase/aminopeptidase-like"/>
</dbReference>
<feature type="region of interest" description="Disordered" evidence="6">
    <location>
        <begin position="551"/>
        <end position="583"/>
    </location>
</feature>
<gene>
    <name evidence="7" type="ORF">DY000_02055914</name>
</gene>
<dbReference type="Proteomes" id="UP000266723">
    <property type="component" value="Unassembled WGS sequence"/>
</dbReference>
<dbReference type="InterPro" id="IPR000537">
    <property type="entry name" value="UbiA_prenyltransferase"/>
</dbReference>
<comment type="caution">
    <text evidence="7">The sequence shown here is derived from an EMBL/GenBank/DDBJ whole genome shotgun (WGS) entry which is preliminary data.</text>
</comment>
<comment type="similarity">
    <text evidence="2">Belongs to the peptidase M24 family.</text>
</comment>
<evidence type="ECO:0000256" key="5">
    <source>
        <dbReference type="ARBA" id="ARBA00023136"/>
    </source>
</evidence>
<dbReference type="Gene3D" id="1.10.10.10">
    <property type="entry name" value="Winged helix-like DNA-binding domain superfamily/Winged helix DNA-binding domain"/>
    <property type="match status" value="1"/>
</dbReference>
<evidence type="ECO:0008006" key="9">
    <source>
        <dbReference type="Google" id="ProtNLM"/>
    </source>
</evidence>
<feature type="compositionally biased region" description="Basic residues" evidence="6">
    <location>
        <begin position="551"/>
        <end position="563"/>
    </location>
</feature>
<evidence type="ECO:0000256" key="4">
    <source>
        <dbReference type="ARBA" id="ARBA00022989"/>
    </source>
</evidence>
<name>A0ABQ7AG80_BRACR</name>
<evidence type="ECO:0000256" key="3">
    <source>
        <dbReference type="ARBA" id="ARBA00022692"/>
    </source>
</evidence>
<proteinExistence type="inferred from homology"/>
<comment type="subcellular location">
    <subcellularLocation>
        <location evidence="1">Membrane</location>
        <topology evidence="1">Multi-pass membrane protein</topology>
    </subcellularLocation>
</comment>
<keyword evidence="5" id="KW-0472">Membrane</keyword>
<keyword evidence="8" id="KW-1185">Reference proteome</keyword>
<accession>A0ABQ7AG80</accession>
<feature type="region of interest" description="Disordered" evidence="6">
    <location>
        <begin position="58"/>
        <end position="80"/>
    </location>
</feature>
<reference evidence="7 8" key="1">
    <citation type="journal article" date="2020" name="BMC Genomics">
        <title>Intraspecific diversification of the crop wild relative Brassica cretica Lam. using demographic model selection.</title>
        <authorList>
            <person name="Kioukis A."/>
            <person name="Michalopoulou V.A."/>
            <person name="Briers L."/>
            <person name="Pirintsos S."/>
            <person name="Studholme D.J."/>
            <person name="Pavlidis P."/>
            <person name="Sarris P.F."/>
        </authorList>
    </citation>
    <scope>NUCLEOTIDE SEQUENCE [LARGE SCALE GENOMIC DNA]</scope>
    <source>
        <strain evidence="8">cv. PFS-1207/04</strain>
    </source>
</reference>
<evidence type="ECO:0000313" key="8">
    <source>
        <dbReference type="Proteomes" id="UP000266723"/>
    </source>
</evidence>
<dbReference type="PRINTS" id="PR00599">
    <property type="entry name" value="MAPEPTIDASE"/>
</dbReference>
<dbReference type="Gene3D" id="3.90.230.10">
    <property type="entry name" value="Creatinase/methionine aminopeptidase superfamily"/>
    <property type="match status" value="1"/>
</dbReference>
<dbReference type="SUPFAM" id="SSF46785">
    <property type="entry name" value="Winged helix' DNA-binding domain"/>
    <property type="match status" value="1"/>
</dbReference>
<protein>
    <recommendedName>
        <fullName evidence="9">Peptidase M24 domain-containing protein</fullName>
    </recommendedName>
</protein>
<keyword evidence="3" id="KW-0812">Transmembrane</keyword>
<dbReference type="InterPro" id="IPR001714">
    <property type="entry name" value="Pept_M24_MAP"/>
</dbReference>
<sequence>MTSILHSVSSILPSRVNSAERLGVLSLRNPVEFTRRRHGWSTSGFESSGRRLVVRAAETDTDKVKSQVPEKAPAGGGGSSINQLLGIKGAAQETNKWKIRLQLTKPVTWPPLVWGVVCGAAASGNFHWTPEDVAKSILCMLMSGPCLTGYTQTINDWYDRDIDAINEPYRPIPSGAISEQEVITQVWVLLLGGLGIAGTLDVWAGHTTPTLFYLALGGSLLSYIYSAPPLKLKQNGWVGNFALGASYISLPWQAGSMYKNVKKKIDRGVAFPTCVSVNNTVGHFSPLASDETVLEEGDMVKIDMGCHIDGFIALVAHTHVIQEGPVTGRKADVIAAANTAAEVALRLVRPGKKNHAVTEAIQKVAEAYDCKIVEGVISHQMKQNVIDASKSFLSVSTPETRVDDAEFEENEVYAIDIVASTGDGKPRLLDEKQTTVYKKDAAVNYQLKMKASRFIISEIKEKFPHMPFTARSLEEKRARLGLVECVNHGHLQPYPVLYEKPGDFVAQIKFTVLLMPNGSDKITSHTLQEIQPTKTIDDPEIKGWLALGIKKKKGGGKKKKAAKKAGEASTEAEPMEASSTAQE</sequence>
<evidence type="ECO:0000256" key="2">
    <source>
        <dbReference type="ARBA" id="ARBA00007319"/>
    </source>
</evidence>
<dbReference type="SUPFAM" id="SSF55920">
    <property type="entry name" value="Creatinase/aminopeptidase"/>
    <property type="match status" value="1"/>
</dbReference>
<dbReference type="PANTHER" id="PTHR10804">
    <property type="entry name" value="PROTEASE FAMILY M24 METHIONYL AMINOPEPTIDASE, AMINOPEPTIDASE P"/>
    <property type="match status" value="1"/>
</dbReference>